<evidence type="ECO:0000313" key="4">
    <source>
        <dbReference type="Proteomes" id="UP000039865"/>
    </source>
</evidence>
<proteinExistence type="predicted"/>
<dbReference type="AlphaFoldDB" id="A0A078A834"/>
<keyword evidence="2" id="KW-1133">Transmembrane helix</keyword>
<feature type="transmembrane region" description="Helical" evidence="2">
    <location>
        <begin position="213"/>
        <end position="235"/>
    </location>
</feature>
<reference evidence="3 4" key="1">
    <citation type="submission" date="2014-06" db="EMBL/GenBank/DDBJ databases">
        <authorList>
            <person name="Swart Estienne"/>
        </authorList>
    </citation>
    <scope>NUCLEOTIDE SEQUENCE [LARGE SCALE GENOMIC DNA]</scope>
    <source>
        <strain evidence="3 4">130c</strain>
    </source>
</reference>
<evidence type="ECO:0000256" key="1">
    <source>
        <dbReference type="SAM" id="MobiDB-lite"/>
    </source>
</evidence>
<protein>
    <recommendedName>
        <fullName evidence="5">Transmembrane protein</fullName>
    </recommendedName>
</protein>
<evidence type="ECO:0008006" key="5">
    <source>
        <dbReference type="Google" id="ProtNLM"/>
    </source>
</evidence>
<gene>
    <name evidence="3" type="primary">Contig8989.g9610</name>
    <name evidence="3" type="ORF">STYLEM_7356</name>
</gene>
<evidence type="ECO:0000256" key="2">
    <source>
        <dbReference type="SAM" id="Phobius"/>
    </source>
</evidence>
<keyword evidence="4" id="KW-1185">Reference proteome</keyword>
<sequence length="431" mass="49520">MNDSYLSSHASTKQNFHLRNTSIQSIKSHQGLFSRKSQITQLDQTQEGNGPNDTYINSGLYTPHSPTSQKSAISRHSYIKTSKAKIKQTKQGGDASTKTLKIGAQPDEIDSEVGTTHVVLDSQNKSDPYSSREKLSDDFLNSQEFILQQLSFKFSQTKFQAGYVYFNSILMFVFPIIITIYQLFLLITIQKQVSLIGDQNDDEGNSINIKLSYPLYIVQIIFTLLSNLAIFYVGFSGFKVMRQNLAALKQLEISNYDAKTLEKRYDLYTKSFINNSMIFFVGISLLIACLIGISFINIRKAESEYIQTHKKAHQYEANNGVTEHEQQVLDNLKSWYQYSYLGIALLLIIFFGFYVRTLLRFKTNQMYLENQITTFAMVRNNENYFSDNKKDQDESYSDNTSAMEFKFTPADKTQNTRTNATKNNYTKQYMV</sequence>
<keyword evidence="2" id="KW-0812">Transmembrane</keyword>
<feature type="region of interest" description="Disordered" evidence="1">
    <location>
        <begin position="44"/>
        <end position="74"/>
    </location>
</feature>
<feature type="transmembrane region" description="Helical" evidence="2">
    <location>
        <begin position="272"/>
        <end position="296"/>
    </location>
</feature>
<accession>A0A078A834</accession>
<name>A0A078A834_STYLE</name>
<organism evidence="3 4">
    <name type="scientific">Stylonychia lemnae</name>
    <name type="common">Ciliate</name>
    <dbReference type="NCBI Taxonomy" id="5949"/>
    <lineage>
        <taxon>Eukaryota</taxon>
        <taxon>Sar</taxon>
        <taxon>Alveolata</taxon>
        <taxon>Ciliophora</taxon>
        <taxon>Intramacronucleata</taxon>
        <taxon>Spirotrichea</taxon>
        <taxon>Stichotrichia</taxon>
        <taxon>Sporadotrichida</taxon>
        <taxon>Oxytrichidae</taxon>
        <taxon>Stylonychinae</taxon>
        <taxon>Stylonychia</taxon>
    </lineage>
</organism>
<feature type="transmembrane region" description="Helical" evidence="2">
    <location>
        <begin position="163"/>
        <end position="184"/>
    </location>
</feature>
<keyword evidence="2" id="KW-0472">Membrane</keyword>
<dbReference type="InParanoid" id="A0A078A834"/>
<feature type="transmembrane region" description="Helical" evidence="2">
    <location>
        <begin position="338"/>
        <end position="359"/>
    </location>
</feature>
<evidence type="ECO:0000313" key="3">
    <source>
        <dbReference type="EMBL" id="CDW78379.1"/>
    </source>
</evidence>
<dbReference type="Proteomes" id="UP000039865">
    <property type="component" value="Unassembled WGS sequence"/>
</dbReference>
<dbReference type="EMBL" id="CCKQ01007047">
    <property type="protein sequence ID" value="CDW78379.1"/>
    <property type="molecule type" value="Genomic_DNA"/>
</dbReference>